<sequence>MAGKKPVARRHVGKDAPKVAPKKNAAAAEKKFGKAARQAAEKGGKKPGAWRDAEQPRVSHAAAPIPAEALGTVAVSVSRTIDASPSEIFRAFNDPTRRQWGSAFGYKVMNAVAPRFLRLMLHDGTLVSVSIGRKGNARCAVELEHSRLPDVATGERMKAEWRDGLGRMAEQLDELF</sequence>
<dbReference type="Gene3D" id="3.30.530.20">
    <property type="match status" value="1"/>
</dbReference>
<keyword evidence="3" id="KW-1185">Reference proteome</keyword>
<feature type="region of interest" description="Disordered" evidence="1">
    <location>
        <begin position="1"/>
        <end position="59"/>
    </location>
</feature>
<accession>A0A6M4IVS3</accession>
<dbReference type="EMBL" id="CP053085">
    <property type="protein sequence ID" value="QJR36281.1"/>
    <property type="molecule type" value="Genomic_DNA"/>
</dbReference>
<feature type="compositionally biased region" description="Basic residues" evidence="1">
    <location>
        <begin position="1"/>
        <end position="12"/>
    </location>
</feature>
<evidence type="ECO:0000313" key="2">
    <source>
        <dbReference type="EMBL" id="QJR36281.1"/>
    </source>
</evidence>
<name>A0A6M4IVS3_9BACT</name>
<protein>
    <submittedName>
        <fullName evidence="2">Uncharacterized protein</fullName>
    </submittedName>
</protein>
<proteinExistence type="predicted"/>
<dbReference type="RefSeq" id="WP_171225714.1">
    <property type="nucleotide sequence ID" value="NZ_CP053085.1"/>
</dbReference>
<dbReference type="InterPro" id="IPR023393">
    <property type="entry name" value="START-like_dom_sf"/>
</dbReference>
<dbReference type="KEGG" id="ggr:HKW67_12590"/>
<organism evidence="2 3">
    <name type="scientific">Gemmatimonas groenlandica</name>
    <dbReference type="NCBI Taxonomy" id="2732249"/>
    <lineage>
        <taxon>Bacteria</taxon>
        <taxon>Pseudomonadati</taxon>
        <taxon>Gemmatimonadota</taxon>
        <taxon>Gemmatimonadia</taxon>
        <taxon>Gemmatimonadales</taxon>
        <taxon>Gemmatimonadaceae</taxon>
        <taxon>Gemmatimonas</taxon>
    </lineage>
</organism>
<gene>
    <name evidence="2" type="ORF">HKW67_12590</name>
</gene>
<feature type="compositionally biased region" description="Basic and acidic residues" evidence="1">
    <location>
        <begin position="39"/>
        <end position="57"/>
    </location>
</feature>
<reference evidence="2 3" key="1">
    <citation type="submission" date="2020-05" db="EMBL/GenBank/DDBJ databases">
        <title>Complete genome sequence of Gemmatimonas greenlandica TET16.</title>
        <authorList>
            <person name="Zeng Y."/>
        </authorList>
    </citation>
    <scope>NUCLEOTIDE SEQUENCE [LARGE SCALE GENOMIC DNA]</scope>
    <source>
        <strain evidence="2 3">TET16</strain>
    </source>
</reference>
<dbReference type="Proteomes" id="UP000500938">
    <property type="component" value="Chromosome"/>
</dbReference>
<evidence type="ECO:0000313" key="3">
    <source>
        <dbReference type="Proteomes" id="UP000500938"/>
    </source>
</evidence>
<feature type="compositionally biased region" description="Low complexity" evidence="1">
    <location>
        <begin position="18"/>
        <end position="27"/>
    </location>
</feature>
<dbReference type="AlphaFoldDB" id="A0A6M4IVS3"/>
<dbReference type="SUPFAM" id="SSF55961">
    <property type="entry name" value="Bet v1-like"/>
    <property type="match status" value="1"/>
</dbReference>
<evidence type="ECO:0000256" key="1">
    <source>
        <dbReference type="SAM" id="MobiDB-lite"/>
    </source>
</evidence>